<dbReference type="Pfam" id="PF02222">
    <property type="entry name" value="ATP-grasp"/>
    <property type="match status" value="1"/>
</dbReference>
<organism evidence="8 9">
    <name type="scientific">Nitrospira japonica</name>
    <dbReference type="NCBI Taxonomy" id="1325564"/>
    <lineage>
        <taxon>Bacteria</taxon>
        <taxon>Pseudomonadati</taxon>
        <taxon>Nitrospirota</taxon>
        <taxon>Nitrospiria</taxon>
        <taxon>Nitrospirales</taxon>
        <taxon>Nitrospiraceae</taxon>
        <taxon>Nitrospira</taxon>
    </lineage>
</organism>
<dbReference type="EC" id="6.3.4.18" evidence="5 6"/>
<evidence type="ECO:0000313" key="9">
    <source>
        <dbReference type="Proteomes" id="UP000192042"/>
    </source>
</evidence>
<dbReference type="SUPFAM" id="SSF52440">
    <property type="entry name" value="PreATP-grasp domain"/>
    <property type="match status" value="1"/>
</dbReference>
<dbReference type="FunFam" id="3.30.470.20:FF:000029">
    <property type="entry name" value="N5-carboxyaminoimidazole ribonucleotide synthase"/>
    <property type="match status" value="1"/>
</dbReference>
<dbReference type="GO" id="GO:0034028">
    <property type="term" value="F:5-(carboxyamino)imidazole ribonucleotide synthase activity"/>
    <property type="evidence" value="ECO:0007669"/>
    <property type="project" value="UniProtKB-UniRule"/>
</dbReference>
<comment type="subunit">
    <text evidence="5 6">Homodimer.</text>
</comment>
<comment type="function">
    <text evidence="6">Catalyzes the ATP-dependent conversion of 5-aminoimidazole ribonucleotide (AIR) and HCO(3)- to N5-carboxyaminoimidazole ribonucleotide (N5-CAIR).</text>
</comment>
<dbReference type="KEGG" id="nja:NSJP_0521"/>
<dbReference type="EMBL" id="LT828648">
    <property type="protein sequence ID" value="SLM46693.1"/>
    <property type="molecule type" value="Genomic_DNA"/>
</dbReference>
<feature type="binding site" evidence="5">
    <location>
        <begin position="149"/>
        <end position="155"/>
    </location>
    <ligand>
        <name>ATP</name>
        <dbReference type="ChEBI" id="CHEBI:30616"/>
    </ligand>
</feature>
<keyword evidence="9" id="KW-1185">Reference proteome</keyword>
<dbReference type="GO" id="GO:0004638">
    <property type="term" value="F:phosphoribosylaminoimidazole carboxylase activity"/>
    <property type="evidence" value="ECO:0007669"/>
    <property type="project" value="InterPro"/>
</dbReference>
<dbReference type="PANTHER" id="PTHR11609">
    <property type="entry name" value="PURINE BIOSYNTHESIS PROTEIN 6/7, PUR6/7"/>
    <property type="match status" value="1"/>
</dbReference>
<proteinExistence type="inferred from homology"/>
<feature type="binding site" evidence="5">
    <location>
        <position position="104"/>
    </location>
    <ligand>
        <name>ATP</name>
        <dbReference type="ChEBI" id="CHEBI:30616"/>
    </ligand>
</feature>
<dbReference type="UniPathway" id="UPA00074">
    <property type="reaction ID" value="UER00942"/>
</dbReference>
<dbReference type="PANTHER" id="PTHR11609:SF5">
    <property type="entry name" value="PHOSPHORIBOSYLAMINOIMIDAZOLE CARBOXYLASE"/>
    <property type="match status" value="1"/>
</dbReference>
<dbReference type="RefSeq" id="WP_172834103.1">
    <property type="nucleotide sequence ID" value="NZ_LT828648.1"/>
</dbReference>
<dbReference type="GO" id="GO:0005829">
    <property type="term" value="C:cytosol"/>
    <property type="evidence" value="ECO:0007669"/>
    <property type="project" value="TreeGrafter"/>
</dbReference>
<dbReference type="InterPro" id="IPR054350">
    <property type="entry name" value="PurT/PurK_preATP-grasp"/>
</dbReference>
<dbReference type="NCBIfam" id="NF004679">
    <property type="entry name" value="PRK06019.1-5"/>
    <property type="match status" value="1"/>
</dbReference>
<comment type="similarity">
    <text evidence="5 6">Belongs to the PurK/PurT family.</text>
</comment>
<feature type="binding site" evidence="5">
    <location>
        <position position="215"/>
    </location>
    <ligand>
        <name>ATP</name>
        <dbReference type="ChEBI" id="CHEBI:30616"/>
    </ligand>
</feature>
<feature type="binding site" evidence="5">
    <location>
        <begin position="184"/>
        <end position="187"/>
    </location>
    <ligand>
        <name>ATP</name>
        <dbReference type="ChEBI" id="CHEBI:30616"/>
    </ligand>
</feature>
<dbReference type="Pfam" id="PF17769">
    <property type="entry name" value="PurK_C"/>
    <property type="match status" value="1"/>
</dbReference>
<evidence type="ECO:0000259" key="7">
    <source>
        <dbReference type="PROSITE" id="PS50975"/>
    </source>
</evidence>
<reference evidence="8 9" key="1">
    <citation type="submission" date="2017-03" db="EMBL/GenBank/DDBJ databases">
        <authorList>
            <person name="Afonso C.L."/>
            <person name="Miller P.J."/>
            <person name="Scott M.A."/>
            <person name="Spackman E."/>
            <person name="Goraichik I."/>
            <person name="Dimitrov K.M."/>
            <person name="Suarez D.L."/>
            <person name="Swayne D.E."/>
        </authorList>
    </citation>
    <scope>NUCLEOTIDE SEQUENCE [LARGE SCALE GENOMIC DNA]</scope>
    <source>
        <strain evidence="8">Genome sequencing of Nitrospira japonica strain NJ11</strain>
    </source>
</reference>
<evidence type="ECO:0000256" key="1">
    <source>
        <dbReference type="ARBA" id="ARBA00022598"/>
    </source>
</evidence>
<comment type="function">
    <text evidence="5">Catalyzes the ATP-dependent conversion of 5-aminoimidazole ribonucleotide (AIR) and HCO(3)(-) to N5-carboxyaminoimidazole ribonucleotide (N5-CAIR).</text>
</comment>
<dbReference type="FunFam" id="3.30.1490.20:FF:000015">
    <property type="entry name" value="N5-carboxyaminoimidazole ribonucleotide synthase"/>
    <property type="match status" value="1"/>
</dbReference>
<dbReference type="InterPro" id="IPR040686">
    <property type="entry name" value="PurK_C"/>
</dbReference>
<dbReference type="NCBIfam" id="TIGR01161">
    <property type="entry name" value="purK"/>
    <property type="match status" value="1"/>
</dbReference>
<name>A0A1W1I1I9_9BACT</name>
<comment type="catalytic activity">
    <reaction evidence="5 6">
        <text>5-amino-1-(5-phospho-beta-D-ribosyl)imidazole + hydrogencarbonate + ATP = 5-carboxyamino-1-(5-phospho-D-ribosyl)imidazole + ADP + phosphate + 2 H(+)</text>
        <dbReference type="Rhea" id="RHEA:19317"/>
        <dbReference type="ChEBI" id="CHEBI:15378"/>
        <dbReference type="ChEBI" id="CHEBI:17544"/>
        <dbReference type="ChEBI" id="CHEBI:30616"/>
        <dbReference type="ChEBI" id="CHEBI:43474"/>
        <dbReference type="ChEBI" id="CHEBI:58730"/>
        <dbReference type="ChEBI" id="CHEBI:137981"/>
        <dbReference type="ChEBI" id="CHEBI:456216"/>
        <dbReference type="EC" id="6.3.4.18"/>
    </reaction>
</comment>
<feature type="binding site" evidence="5">
    <location>
        <position position="192"/>
    </location>
    <ligand>
        <name>ATP</name>
        <dbReference type="ChEBI" id="CHEBI:30616"/>
    </ligand>
</feature>
<dbReference type="NCBIfam" id="NF004676">
    <property type="entry name" value="PRK06019.1-2"/>
    <property type="match status" value="1"/>
</dbReference>
<feature type="binding site" evidence="5">
    <location>
        <begin position="269"/>
        <end position="270"/>
    </location>
    <ligand>
        <name>ATP</name>
        <dbReference type="ChEBI" id="CHEBI:30616"/>
    </ligand>
</feature>
<sequence>MIAAGAVLGVLGGGQLGAMFAEAAHRLGYGVAVWDPDADAPAHRIVRHSFTQSFADPHAFDSFTRLASVVTYEWENVPWMLCRDIEQRKPLRPSSAILKLIQDRIVQKDCLRAHGFPVPRFAVVSSPEHLSEAVAEIGCPAVCKTATAGYDGKGQWRIRDESDLVEVREAFRATGRQDLRWIVEPLVPFERELSVLAVRGIDGEMVVYPIAENEHDEGILRKTIVPARISPSLAAQIGELARQTVSRLDGIGVFCLELFELSGGQILINEIAPRPHNSGHYTLDACSVSQFEQQVRSICGLPLGKVGLTTPAVMVNLIGDDATRVTQGDCAALLAGPGSVLHLYGKRTVRPRRKMGHVTFVASRQETALERAFHLQDCLSKTAIT</sequence>
<feature type="binding site" evidence="5">
    <location>
        <position position="144"/>
    </location>
    <ligand>
        <name>ATP</name>
        <dbReference type="ChEBI" id="CHEBI:30616"/>
    </ligand>
</feature>
<keyword evidence="1 5" id="KW-0436">Ligase</keyword>
<dbReference type="InterPro" id="IPR005875">
    <property type="entry name" value="PurK"/>
</dbReference>
<dbReference type="HAMAP" id="MF_01928">
    <property type="entry name" value="PurK"/>
    <property type="match status" value="1"/>
</dbReference>
<evidence type="ECO:0000256" key="5">
    <source>
        <dbReference type="HAMAP-Rule" id="MF_01928"/>
    </source>
</evidence>
<keyword evidence="2 5" id="KW-0547">Nucleotide-binding</keyword>
<accession>A0A1W1I1I9</accession>
<keyword evidence="4 5" id="KW-0067">ATP-binding</keyword>
<feature type="domain" description="ATP-grasp" evidence="7">
    <location>
        <begin position="108"/>
        <end position="299"/>
    </location>
</feature>
<keyword evidence="3 5" id="KW-0658">Purine biosynthesis</keyword>
<dbReference type="InterPro" id="IPR016185">
    <property type="entry name" value="PreATP-grasp_dom_sf"/>
</dbReference>
<dbReference type="STRING" id="1325564.NSJP_0521"/>
<dbReference type="PROSITE" id="PS50975">
    <property type="entry name" value="ATP_GRASP"/>
    <property type="match status" value="1"/>
</dbReference>
<comment type="pathway">
    <text evidence="5 6">Purine metabolism; IMP biosynthesis via de novo pathway; 5-amino-1-(5-phospho-D-ribosyl)imidazole-4-carboxylate from 5-amino-1-(5-phospho-D-ribosyl)imidazole (N5-CAIR route): step 1/2.</text>
</comment>
<evidence type="ECO:0000256" key="3">
    <source>
        <dbReference type="ARBA" id="ARBA00022755"/>
    </source>
</evidence>
<gene>
    <name evidence="5 6 8" type="primary">purK</name>
    <name evidence="8" type="ORF">NSJP_0521</name>
</gene>
<dbReference type="Gene3D" id="3.40.50.20">
    <property type="match status" value="1"/>
</dbReference>
<dbReference type="InterPro" id="IPR011761">
    <property type="entry name" value="ATP-grasp"/>
</dbReference>
<dbReference type="InterPro" id="IPR003135">
    <property type="entry name" value="ATP-grasp_carboxylate-amine"/>
</dbReference>
<evidence type="ECO:0000256" key="2">
    <source>
        <dbReference type="ARBA" id="ARBA00022741"/>
    </source>
</evidence>
<dbReference type="GO" id="GO:0005524">
    <property type="term" value="F:ATP binding"/>
    <property type="evidence" value="ECO:0007669"/>
    <property type="project" value="UniProtKB-UniRule"/>
</dbReference>
<dbReference type="SUPFAM" id="SSF51246">
    <property type="entry name" value="Rudiment single hybrid motif"/>
    <property type="match status" value="1"/>
</dbReference>
<evidence type="ECO:0000256" key="6">
    <source>
        <dbReference type="RuleBase" id="RU361200"/>
    </source>
</evidence>
<evidence type="ECO:0000256" key="4">
    <source>
        <dbReference type="ARBA" id="ARBA00022840"/>
    </source>
</evidence>
<dbReference type="Proteomes" id="UP000192042">
    <property type="component" value="Chromosome I"/>
</dbReference>
<dbReference type="Gene3D" id="3.30.1490.20">
    <property type="entry name" value="ATP-grasp fold, A domain"/>
    <property type="match status" value="1"/>
</dbReference>
<dbReference type="Pfam" id="PF22660">
    <property type="entry name" value="RS_preATP-grasp-like"/>
    <property type="match status" value="1"/>
</dbReference>
<dbReference type="GO" id="GO:0006189">
    <property type="term" value="P:'de novo' IMP biosynthetic process"/>
    <property type="evidence" value="ECO:0007669"/>
    <property type="project" value="UniProtKB-UniRule"/>
</dbReference>
<dbReference type="Gene3D" id="3.30.470.20">
    <property type="entry name" value="ATP-grasp fold, B domain"/>
    <property type="match status" value="1"/>
</dbReference>
<dbReference type="SUPFAM" id="SSF56059">
    <property type="entry name" value="Glutathione synthetase ATP-binding domain-like"/>
    <property type="match status" value="1"/>
</dbReference>
<dbReference type="InterPro" id="IPR013815">
    <property type="entry name" value="ATP_grasp_subdomain_1"/>
</dbReference>
<dbReference type="GO" id="GO:0046872">
    <property type="term" value="F:metal ion binding"/>
    <property type="evidence" value="ECO:0007669"/>
    <property type="project" value="InterPro"/>
</dbReference>
<keyword evidence="8" id="KW-0456">Lyase</keyword>
<protein>
    <recommendedName>
        <fullName evidence="5 6">N5-carboxyaminoimidazole ribonucleotide synthase</fullName>
        <shortName evidence="5 6">N5-CAIR synthase</shortName>
        <ecNumber evidence="5 6">6.3.4.18</ecNumber>
    </recommendedName>
    <alternativeName>
        <fullName evidence="5 6">5-(carboxyamino)imidazole ribonucleotide synthetase</fullName>
    </alternativeName>
</protein>
<dbReference type="AlphaFoldDB" id="A0A1W1I1I9"/>
<dbReference type="InterPro" id="IPR011054">
    <property type="entry name" value="Rudment_hybrid_motif"/>
</dbReference>
<evidence type="ECO:0000313" key="8">
    <source>
        <dbReference type="EMBL" id="SLM46693.1"/>
    </source>
</evidence>